<dbReference type="PANTHER" id="PTHR44757:SF2">
    <property type="entry name" value="BIOFILM ARCHITECTURE MAINTENANCE PROTEIN MBAA"/>
    <property type="match status" value="1"/>
</dbReference>
<dbReference type="Gene3D" id="3.30.450.40">
    <property type="match status" value="1"/>
</dbReference>
<gene>
    <name evidence="5" type="ORF">GURASL_26170</name>
</gene>
<dbReference type="RefSeq" id="WP_281999820.1">
    <property type="nucleotide sequence ID" value="NZ_AP027151.1"/>
</dbReference>
<accession>A0ABM8EMN3</accession>
<dbReference type="SUPFAM" id="SSF55785">
    <property type="entry name" value="PYP-like sensor domain (PAS domain)"/>
    <property type="match status" value="1"/>
</dbReference>
<dbReference type="InterPro" id="IPR000700">
    <property type="entry name" value="PAS-assoc_C"/>
</dbReference>
<dbReference type="InterPro" id="IPR029016">
    <property type="entry name" value="GAF-like_dom_sf"/>
</dbReference>
<evidence type="ECO:0000313" key="5">
    <source>
        <dbReference type="EMBL" id="BDV43694.1"/>
    </source>
</evidence>
<dbReference type="SMART" id="SM00267">
    <property type="entry name" value="GGDEF"/>
    <property type="match status" value="1"/>
</dbReference>
<dbReference type="Pfam" id="PF08448">
    <property type="entry name" value="PAS_4"/>
    <property type="match status" value="1"/>
</dbReference>
<dbReference type="SUPFAM" id="SSF55073">
    <property type="entry name" value="Nucleotide cyclase"/>
    <property type="match status" value="1"/>
</dbReference>
<proteinExistence type="predicted"/>
<dbReference type="PROSITE" id="PS50113">
    <property type="entry name" value="PAC"/>
    <property type="match status" value="1"/>
</dbReference>
<evidence type="ECO:0000259" key="3">
    <source>
        <dbReference type="PROSITE" id="PS50883"/>
    </source>
</evidence>
<dbReference type="InterPro" id="IPR035965">
    <property type="entry name" value="PAS-like_dom_sf"/>
</dbReference>
<name>A0ABM8EMN3_9BACT</name>
<dbReference type="SUPFAM" id="SSF55781">
    <property type="entry name" value="GAF domain-like"/>
    <property type="match status" value="1"/>
</dbReference>
<organism evidence="5 6">
    <name type="scientific">Geotalea uraniireducens</name>
    <dbReference type="NCBI Taxonomy" id="351604"/>
    <lineage>
        <taxon>Bacteria</taxon>
        <taxon>Pseudomonadati</taxon>
        <taxon>Thermodesulfobacteriota</taxon>
        <taxon>Desulfuromonadia</taxon>
        <taxon>Geobacterales</taxon>
        <taxon>Geobacteraceae</taxon>
        <taxon>Geotalea</taxon>
    </lineage>
</organism>
<evidence type="ECO:0000259" key="2">
    <source>
        <dbReference type="PROSITE" id="PS50113"/>
    </source>
</evidence>
<keyword evidence="1" id="KW-0175">Coiled coil</keyword>
<dbReference type="CDD" id="cd00130">
    <property type="entry name" value="PAS"/>
    <property type="match status" value="1"/>
</dbReference>
<dbReference type="InterPro" id="IPR000160">
    <property type="entry name" value="GGDEF_dom"/>
</dbReference>
<dbReference type="Gene3D" id="3.20.20.450">
    <property type="entry name" value="EAL domain"/>
    <property type="match status" value="1"/>
</dbReference>
<dbReference type="Gene3D" id="3.30.450.20">
    <property type="entry name" value="PAS domain"/>
    <property type="match status" value="1"/>
</dbReference>
<feature type="coiled-coil region" evidence="1">
    <location>
        <begin position="161"/>
        <end position="188"/>
    </location>
</feature>
<feature type="domain" description="GGDEF" evidence="4">
    <location>
        <begin position="356"/>
        <end position="490"/>
    </location>
</feature>
<dbReference type="CDD" id="cd01948">
    <property type="entry name" value="EAL"/>
    <property type="match status" value="1"/>
</dbReference>
<dbReference type="SMART" id="SM00052">
    <property type="entry name" value="EAL"/>
    <property type="match status" value="1"/>
</dbReference>
<keyword evidence="6" id="KW-1185">Reference proteome</keyword>
<evidence type="ECO:0000259" key="4">
    <source>
        <dbReference type="PROSITE" id="PS50887"/>
    </source>
</evidence>
<dbReference type="Pfam" id="PF00563">
    <property type="entry name" value="EAL"/>
    <property type="match status" value="1"/>
</dbReference>
<protein>
    <submittedName>
        <fullName evidence="5">Bifunctional diguanylate cyclase/phosphodiesterase</fullName>
    </submittedName>
</protein>
<dbReference type="InterPro" id="IPR001633">
    <property type="entry name" value="EAL_dom"/>
</dbReference>
<dbReference type="SUPFAM" id="SSF141868">
    <property type="entry name" value="EAL domain-like"/>
    <property type="match status" value="1"/>
</dbReference>
<dbReference type="Pfam" id="PF00990">
    <property type="entry name" value="GGDEF"/>
    <property type="match status" value="1"/>
</dbReference>
<dbReference type="EMBL" id="AP027151">
    <property type="protein sequence ID" value="BDV43694.1"/>
    <property type="molecule type" value="Genomic_DNA"/>
</dbReference>
<sequence length="763" mass="85668">MAHLKRYNDGLVKLDLWIRRLLTVGDEEALHTALCDGACDIVRAETAAFTTIDLPGGSITYRGASGSWHQMMQGVTTPLKRGNLFSSLAACGTPLRADHLSMLSRGSFELFQIMEMDTALLVPLLEEGRVTGCLSAFRIGYPFDQIDEQILQQYAHSASMVLRTSSLMKDLRQQAMALEDEVTERSRAELKLEEANAFLHSVVSGVAEPLVVIGPDRRVIMTNRAAKNFFQLDGDAKGAYCYNVVRGLDVPCVMEEGTPCPLEEVRNSGETMLSTLHHRTRDGEHRVVEIMASPLVGPDGSISGIIESLRDITARKEAEKTIRQMAYYDALTGLPNRRLFNDRLRQSLALARRHKRLLAVMFLDLDRFKLINDTLGHALGDQLLMAVTKRLKECCRRDGDTVARQGGDEFIINLSAVTDVKDAVKVAQKIIESFKKSFQISGHELFITTSIGISIFPYDGRNAEELIKNADFAMYRAKEHGRNNYQLYTPEMNTKAVERLSLENSLRKAIEREEFVLHYQPKVNVEHGQISCMEALVRWQHPTLGVVPPARFIPLAEETGLIVPLGEWVLRTACRQNKEWQDIGYPPMQIAVNLSPRQLQPGKTVAMVEAALRDSRLDPHWLVLEITESVLMAGDEATVEIFRYLERLGVQIAIDDFGIGYSSLYYLKKFPVHTLKIDRSFIRDIASNPDDEAITSAVISMAHGLNLKVVAEGVETVDQLEVLRSLKCRYMQGYLFSRPMPADQVVPMFGRAAESCLNFCRWC</sequence>
<evidence type="ECO:0000256" key="1">
    <source>
        <dbReference type="SAM" id="Coils"/>
    </source>
</evidence>
<dbReference type="CDD" id="cd01949">
    <property type="entry name" value="GGDEF"/>
    <property type="match status" value="1"/>
</dbReference>
<dbReference type="Gene3D" id="3.30.70.270">
    <property type="match status" value="1"/>
</dbReference>
<dbReference type="PANTHER" id="PTHR44757">
    <property type="entry name" value="DIGUANYLATE CYCLASE DGCP"/>
    <property type="match status" value="1"/>
</dbReference>
<dbReference type="NCBIfam" id="TIGR00254">
    <property type="entry name" value="GGDEF"/>
    <property type="match status" value="1"/>
</dbReference>
<feature type="domain" description="EAL" evidence="3">
    <location>
        <begin position="499"/>
        <end position="753"/>
    </location>
</feature>
<dbReference type="Proteomes" id="UP001317705">
    <property type="component" value="Chromosome"/>
</dbReference>
<dbReference type="InterPro" id="IPR043128">
    <property type="entry name" value="Rev_trsase/Diguanyl_cyclase"/>
</dbReference>
<dbReference type="InterPro" id="IPR035919">
    <property type="entry name" value="EAL_sf"/>
</dbReference>
<dbReference type="InterPro" id="IPR029787">
    <property type="entry name" value="Nucleotide_cyclase"/>
</dbReference>
<evidence type="ECO:0000313" key="6">
    <source>
        <dbReference type="Proteomes" id="UP001317705"/>
    </source>
</evidence>
<dbReference type="InterPro" id="IPR013656">
    <property type="entry name" value="PAS_4"/>
</dbReference>
<reference evidence="5 6" key="1">
    <citation type="submission" date="2022-12" db="EMBL/GenBank/DDBJ databases">
        <title>Polyphasic characterization of Geotalea uranireducens NIT-SL11 newly isolated from a complex of sewage sludge and microbially reduced graphene oxide.</title>
        <authorList>
            <person name="Xie L."/>
            <person name="Yoshida N."/>
            <person name="Meng L."/>
        </authorList>
    </citation>
    <scope>NUCLEOTIDE SEQUENCE [LARGE SCALE GENOMIC DNA]</scope>
    <source>
        <strain evidence="5 6">NIT-SL11</strain>
    </source>
</reference>
<dbReference type="PROSITE" id="PS50887">
    <property type="entry name" value="GGDEF"/>
    <property type="match status" value="1"/>
</dbReference>
<dbReference type="InterPro" id="IPR052155">
    <property type="entry name" value="Biofilm_reg_signaling"/>
</dbReference>
<dbReference type="PROSITE" id="PS50883">
    <property type="entry name" value="EAL"/>
    <property type="match status" value="1"/>
</dbReference>
<dbReference type="InterPro" id="IPR000014">
    <property type="entry name" value="PAS"/>
</dbReference>
<feature type="domain" description="PAC" evidence="2">
    <location>
        <begin position="267"/>
        <end position="324"/>
    </location>
</feature>
<dbReference type="NCBIfam" id="TIGR00229">
    <property type="entry name" value="sensory_box"/>
    <property type="match status" value="1"/>
</dbReference>